<keyword evidence="5" id="KW-1185">Reference proteome</keyword>
<evidence type="ECO:0000313" key="5">
    <source>
        <dbReference type="Proteomes" id="UP000198356"/>
    </source>
</evidence>
<evidence type="ECO:0000313" key="4">
    <source>
        <dbReference type="EMBL" id="SNT28057.1"/>
    </source>
</evidence>
<dbReference type="Gene3D" id="3.30.70.360">
    <property type="match status" value="1"/>
</dbReference>
<dbReference type="AlphaFoldDB" id="A0A239LBM9"/>
<dbReference type="PANTHER" id="PTHR43270">
    <property type="entry name" value="BETA-ALA-HIS DIPEPTIDASE"/>
    <property type="match status" value="1"/>
</dbReference>
<dbReference type="GO" id="GO:0008233">
    <property type="term" value="F:peptidase activity"/>
    <property type="evidence" value="ECO:0007669"/>
    <property type="project" value="UniProtKB-KW"/>
</dbReference>
<dbReference type="Pfam" id="PF01546">
    <property type="entry name" value="Peptidase_M20"/>
    <property type="match status" value="1"/>
</dbReference>
<evidence type="ECO:0000256" key="1">
    <source>
        <dbReference type="ARBA" id="ARBA00022670"/>
    </source>
</evidence>
<dbReference type="Gene3D" id="3.40.630.10">
    <property type="entry name" value="Zn peptidases"/>
    <property type="match status" value="1"/>
</dbReference>
<sequence length="576" mass="62228">MQSRLTATAILAGIALLPLGCKSDKPAESSASKAPQYNFAHINPNGTDGVAPKLNGAPPEVTKVFDYIDQHIDDHVQNLQKWIQQPSISNSGEGIPESAEMVKGFMDKLGCQTTKVYDPGITEYGTPGNPIVYGKCDEGAPKTVAFWWQLDTMPVTQPDNWVSPPFEARIVTGKENGVPQYPRVLVGRGASNSKGPVMTQLNALMAYKAVNGKLPVNLILVGEMDEERMDIGLRQFIKQHSDLLAEADALYAGGPSEGCVYVELTTSGKSWGRGPTVSDIHGVNKRTADSPAWRHITMLSKLISDDGNTPKIKGWEDGKQEPTPEQVAELKKRAEHMDLKKMAENTGLARYKTDDPYKVAYDGRFGDSFNLDGIWGGNMYAGGAGAILPNKITSKHNFRYVPNMDGMNIVKKLREQLDANGYKDVEMKLVGDVPWSKGSSPDADISVAHRKAAAMLGLAGPGQDMFASNADHYEKDGRIKPLGVNVTDDNPTGGYWPSYLFSDGPVGQKVGTVSIPMGMGARGGAGGRAHAANEYWVVEGANWQQGMAGAEKLVVASLWEYAQTTTTTPKPKTTAK</sequence>
<dbReference type="SUPFAM" id="SSF53187">
    <property type="entry name" value="Zn-dependent exopeptidases"/>
    <property type="match status" value="1"/>
</dbReference>
<dbReference type="EMBL" id="FZOU01000006">
    <property type="protein sequence ID" value="SNT28057.1"/>
    <property type="molecule type" value="Genomic_DNA"/>
</dbReference>
<dbReference type="InterPro" id="IPR051458">
    <property type="entry name" value="Cyt/Met_Dipeptidase"/>
</dbReference>
<keyword evidence="2" id="KW-0479">Metal-binding</keyword>
<dbReference type="RefSeq" id="WP_089409598.1">
    <property type="nucleotide sequence ID" value="NZ_FZOU01000006.1"/>
</dbReference>
<dbReference type="GO" id="GO:0006508">
    <property type="term" value="P:proteolysis"/>
    <property type="evidence" value="ECO:0007669"/>
    <property type="project" value="UniProtKB-KW"/>
</dbReference>
<dbReference type="GO" id="GO:0046872">
    <property type="term" value="F:metal ion binding"/>
    <property type="evidence" value="ECO:0007669"/>
    <property type="project" value="UniProtKB-KW"/>
</dbReference>
<dbReference type="OrthoDB" id="102894at2"/>
<organism evidence="4 5">
    <name type="scientific">Granulicella rosea</name>
    <dbReference type="NCBI Taxonomy" id="474952"/>
    <lineage>
        <taxon>Bacteria</taxon>
        <taxon>Pseudomonadati</taxon>
        <taxon>Acidobacteriota</taxon>
        <taxon>Terriglobia</taxon>
        <taxon>Terriglobales</taxon>
        <taxon>Acidobacteriaceae</taxon>
        <taxon>Granulicella</taxon>
    </lineage>
</organism>
<dbReference type="PANTHER" id="PTHR43270:SF8">
    <property type="entry name" value="DI- AND TRIPEPTIDASE DUG2-RELATED"/>
    <property type="match status" value="1"/>
</dbReference>
<keyword evidence="1" id="KW-0645">Protease</keyword>
<protein>
    <submittedName>
        <fullName evidence="4">Acetylornithine deacetylase/Succinyl-diaminopimelate desuccinylase</fullName>
    </submittedName>
</protein>
<evidence type="ECO:0000256" key="2">
    <source>
        <dbReference type="ARBA" id="ARBA00022723"/>
    </source>
</evidence>
<proteinExistence type="predicted"/>
<keyword evidence="3" id="KW-0378">Hydrolase</keyword>
<name>A0A239LBM9_9BACT</name>
<evidence type="ECO:0000256" key="3">
    <source>
        <dbReference type="ARBA" id="ARBA00022801"/>
    </source>
</evidence>
<dbReference type="Proteomes" id="UP000198356">
    <property type="component" value="Unassembled WGS sequence"/>
</dbReference>
<reference evidence="4 5" key="1">
    <citation type="submission" date="2017-06" db="EMBL/GenBank/DDBJ databases">
        <authorList>
            <person name="Kim H.J."/>
            <person name="Triplett B.A."/>
        </authorList>
    </citation>
    <scope>NUCLEOTIDE SEQUENCE [LARGE SCALE GENOMIC DNA]</scope>
    <source>
        <strain evidence="4 5">DSM 18704</strain>
    </source>
</reference>
<gene>
    <name evidence="4" type="ORF">SAMN05421770_106288</name>
</gene>
<dbReference type="InterPro" id="IPR002933">
    <property type="entry name" value="Peptidase_M20"/>
</dbReference>
<accession>A0A239LBM9</accession>